<keyword evidence="2" id="KW-0732">Signal</keyword>
<organism evidence="3 4">
    <name type="scientific">Thiomicrorhabdus xiamenensis</name>
    <dbReference type="NCBI Taxonomy" id="2739063"/>
    <lineage>
        <taxon>Bacteria</taxon>
        <taxon>Pseudomonadati</taxon>
        <taxon>Pseudomonadota</taxon>
        <taxon>Gammaproteobacteria</taxon>
        <taxon>Thiotrichales</taxon>
        <taxon>Piscirickettsiaceae</taxon>
        <taxon>Thiomicrorhabdus</taxon>
    </lineage>
</organism>
<dbReference type="Proteomes" id="UP000504724">
    <property type="component" value="Chromosome"/>
</dbReference>
<gene>
    <name evidence="3" type="ORF">HQN79_10585</name>
</gene>
<evidence type="ECO:0000313" key="4">
    <source>
        <dbReference type="Proteomes" id="UP000504724"/>
    </source>
</evidence>
<feature type="region of interest" description="Disordered" evidence="1">
    <location>
        <begin position="71"/>
        <end position="99"/>
    </location>
</feature>
<dbReference type="PROSITE" id="PS51257">
    <property type="entry name" value="PROKAR_LIPOPROTEIN"/>
    <property type="match status" value="1"/>
</dbReference>
<dbReference type="PANTHER" id="PTHR43628">
    <property type="entry name" value="ACTIVATOR OF C KINASE PROTEIN 1-RELATED"/>
    <property type="match status" value="1"/>
</dbReference>
<dbReference type="AlphaFoldDB" id="A0A7D4T204"/>
<dbReference type="EMBL" id="CP054020">
    <property type="protein sequence ID" value="QKI89985.1"/>
    <property type="molecule type" value="Genomic_DNA"/>
</dbReference>
<evidence type="ECO:0000256" key="1">
    <source>
        <dbReference type="SAM" id="MobiDB-lite"/>
    </source>
</evidence>
<dbReference type="Gene3D" id="1.25.40.10">
    <property type="entry name" value="Tetratricopeptide repeat domain"/>
    <property type="match status" value="1"/>
</dbReference>
<name>A0A7D4T204_9GAMM</name>
<dbReference type="SUPFAM" id="SSF81901">
    <property type="entry name" value="HCP-like"/>
    <property type="match status" value="1"/>
</dbReference>
<keyword evidence="4" id="KW-1185">Reference proteome</keyword>
<dbReference type="InterPro" id="IPR011990">
    <property type="entry name" value="TPR-like_helical_dom_sf"/>
</dbReference>
<feature type="chain" id="PRO_5028807320" evidence="2">
    <location>
        <begin position="26"/>
        <end position="291"/>
    </location>
</feature>
<dbReference type="RefSeq" id="WP_173286329.1">
    <property type="nucleotide sequence ID" value="NZ_CP054020.1"/>
</dbReference>
<dbReference type="InterPro" id="IPR052945">
    <property type="entry name" value="Mitotic_Regulator"/>
</dbReference>
<proteinExistence type="predicted"/>
<dbReference type="Pfam" id="PF08238">
    <property type="entry name" value="Sel1"/>
    <property type="match status" value="5"/>
</dbReference>
<sequence>MVMYKKVTGVVFAGLILGTLSGCSALDCKCVEWDYKQQIRWVCNSEGNMCHSEYDDVMVCVRKECPEEESSKAKKVSPTPKSSSSQTSTQSAAPMQGKSDFDKGVEAYERKDYSEAVRLFKKSAEQGDASSSYNLGVMYRNAEGIPQDLQESAYWYQKAAELGHVKAQYRLGMLYKNGEGIAKDSAQSAVWLQKAAEKGHAEAQSALAQYYYYGWGVESSDKKYGYWTEKAANQGIASAQHDLGLCYEYGQCGVQQDITKARYWYQKSYDNPNGNESIKGASRERLNALPK</sequence>
<dbReference type="SMART" id="SM00671">
    <property type="entry name" value="SEL1"/>
    <property type="match status" value="5"/>
</dbReference>
<dbReference type="KEGG" id="txa:HQN79_10585"/>
<reference evidence="3 4" key="1">
    <citation type="submission" date="2020-05" db="EMBL/GenBank/DDBJ databases">
        <title>Thiomicrorhabdus sediminis sp.nov. and Thiomicrorhabdus xiamenensis sp.nov., novel sulfur-oxidizing bacteria isolated from coastal sediment.</title>
        <authorList>
            <person name="Liu X."/>
        </authorList>
    </citation>
    <scope>NUCLEOTIDE SEQUENCE [LARGE SCALE GENOMIC DNA]</scope>
    <source>
        <strain evidence="3 4">G2</strain>
    </source>
</reference>
<accession>A0A7D4T204</accession>
<evidence type="ECO:0000256" key="2">
    <source>
        <dbReference type="SAM" id="SignalP"/>
    </source>
</evidence>
<feature type="compositionally biased region" description="Low complexity" evidence="1">
    <location>
        <begin position="76"/>
        <end position="96"/>
    </location>
</feature>
<evidence type="ECO:0000313" key="3">
    <source>
        <dbReference type="EMBL" id="QKI89985.1"/>
    </source>
</evidence>
<feature type="signal peptide" evidence="2">
    <location>
        <begin position="1"/>
        <end position="25"/>
    </location>
</feature>
<protein>
    <submittedName>
        <fullName evidence="3">Sel1 repeat family protein</fullName>
    </submittedName>
</protein>
<dbReference type="PANTHER" id="PTHR43628:SF1">
    <property type="entry name" value="CHITIN SYNTHASE REGULATORY FACTOR 2-RELATED"/>
    <property type="match status" value="1"/>
</dbReference>
<dbReference type="InterPro" id="IPR006597">
    <property type="entry name" value="Sel1-like"/>
</dbReference>